<feature type="signal peptide" evidence="2">
    <location>
        <begin position="1"/>
        <end position="23"/>
    </location>
</feature>
<organism evidence="3 4">
    <name type="scientific">Pseudocohnilembus persalinus</name>
    <name type="common">Ciliate</name>
    <dbReference type="NCBI Taxonomy" id="266149"/>
    <lineage>
        <taxon>Eukaryota</taxon>
        <taxon>Sar</taxon>
        <taxon>Alveolata</taxon>
        <taxon>Ciliophora</taxon>
        <taxon>Intramacronucleata</taxon>
        <taxon>Oligohymenophorea</taxon>
        <taxon>Scuticociliatia</taxon>
        <taxon>Philasterida</taxon>
        <taxon>Pseudocohnilembidae</taxon>
        <taxon>Pseudocohnilembus</taxon>
    </lineage>
</organism>
<accession>A0A0V0QLX3</accession>
<proteinExistence type="predicted"/>
<dbReference type="InParanoid" id="A0A0V0QLX3"/>
<sequence>MRVIYQQILLILVNFFFVFSKEAGENDKVIQWEPQSGIYQKIKVGTSEQIVLEYDFSSDDEYQFWSLGTDVAELTDYNLIVYLKYSDGELNELSQYEQNFIQYYEKFNIPFTDFLQVFTLSNSYTYHDICKYYQFCKFLVYLPLQEVGYDFFITNLNYQINKKYYNWQAEITSPLIIGSFLQYDQNSFNLQNLSADSYTLFDSYVFKYSYLSTAYEIKETIESDELYVFLNENYGYQNIYLKVYDLDNYAGDVNQFQLNWSDTSYISTGLNLIKCKKCLVEICQTFDGYTVNYNKYHAGFLSFAQYHDAGKDLSIQQKSGIQLMKLDFQQKITFVQIYQKLLKDYQYYQFNNLLVIPDNNQDDVQNAKVNFKVGGNYFRTNFYQSGIENLEQIYLLTINQEDINMNYTIEYDKNVAVYQKSEDFSMNYTQTDYIFYYKMESGSNVFQISKFEENSVVYLNQCQKQQFCDFPDILNYEYKAEQIKNTRNVKFNLTDRVNSNDQYVAVYIFNHRLFNANSSSLREFYYDFYGNPHNPKVDIQFYDKYVFKSDTPYWLLGKQRIKNKLFIVIDSCKEIQIIKRTIIKVKDKRNKKNELTIQFYKGNDPIQIDGVDKEIIMLYFNKNLKKDQRLSFKQLREIFSIDLIYKAQFYSKVYINDQFLENYFVKMQETSIKYQSEVSENVYSWIYDGKNFVQKIIQENKKDNKQSQQNIYRYFKKKQQDSESSCMTIFDKYSNQQKQQSFLESSKINEYLNIEKQQGIKEEDSFQIQVQDQNKQKEQNIEQEKTYNEIDEQQLKDKEFRENLNEDYKLKQIQQQNMKDQEKIFFEKQVDQFIKSNYMFIENINKNINQYLQYVQQQIKVVLNGYICEIKSQFQQNLEQLIHAEQLLNNQQNQYLKKQGNLGQNYFSELFKFQEELQQNTKLNLSQAQNKFNEFLTKFKQDIVYCRTFNINCRQIQQKFKHLFDNGDIEQCQEQQQQLDKQDKNKINFYKSKGNLGSDMQNQITIQNYQIEQNKQNEQNEQNEQNNQSQINNNNNPIINNDYLLRIKFGCEKIDQTKQVYSQILDKYKSYHLKIRIDCKDKILGQQIVFVLLGSQDKDKDWWNQNRIIVNNLSGNCYANNVIHKVFRGQNFQNFTSFFKRDGKESVFYVDFNYNQSVFEVCDEGKKGRIKTVIDKNRVKGDLIFGIQLFQSFQCEVEFEILEFSCW</sequence>
<dbReference type="AlphaFoldDB" id="A0A0V0QLX3"/>
<feature type="chain" id="PRO_5006867508" evidence="2">
    <location>
        <begin position="24"/>
        <end position="1207"/>
    </location>
</feature>
<name>A0A0V0QLX3_PSEPJ</name>
<comment type="caution">
    <text evidence="3">The sequence shown here is derived from an EMBL/GenBank/DDBJ whole genome shotgun (WGS) entry which is preliminary data.</text>
</comment>
<reference evidence="3 4" key="1">
    <citation type="journal article" date="2015" name="Sci. Rep.">
        <title>Genome of the facultative scuticociliatosis pathogen Pseudocohnilembus persalinus provides insight into its virulence through horizontal gene transfer.</title>
        <authorList>
            <person name="Xiong J."/>
            <person name="Wang G."/>
            <person name="Cheng J."/>
            <person name="Tian M."/>
            <person name="Pan X."/>
            <person name="Warren A."/>
            <person name="Jiang C."/>
            <person name="Yuan D."/>
            <person name="Miao W."/>
        </authorList>
    </citation>
    <scope>NUCLEOTIDE SEQUENCE [LARGE SCALE GENOMIC DNA]</scope>
    <source>
        <strain evidence="3">36N120E</strain>
    </source>
</reference>
<protein>
    <submittedName>
        <fullName evidence="3">Uncharacterized protein</fullName>
    </submittedName>
</protein>
<feature type="region of interest" description="Disordered" evidence="1">
    <location>
        <begin position="1015"/>
        <end position="1035"/>
    </location>
</feature>
<dbReference type="EMBL" id="LDAU01000142">
    <property type="protein sequence ID" value="KRX03206.1"/>
    <property type="molecule type" value="Genomic_DNA"/>
</dbReference>
<evidence type="ECO:0000313" key="3">
    <source>
        <dbReference type="EMBL" id="KRX03206.1"/>
    </source>
</evidence>
<dbReference type="Proteomes" id="UP000054937">
    <property type="component" value="Unassembled WGS sequence"/>
</dbReference>
<keyword evidence="4" id="KW-1185">Reference proteome</keyword>
<evidence type="ECO:0000256" key="1">
    <source>
        <dbReference type="SAM" id="MobiDB-lite"/>
    </source>
</evidence>
<evidence type="ECO:0000313" key="4">
    <source>
        <dbReference type="Proteomes" id="UP000054937"/>
    </source>
</evidence>
<gene>
    <name evidence="3" type="ORF">PPERSA_07034</name>
</gene>
<evidence type="ECO:0000256" key="2">
    <source>
        <dbReference type="SAM" id="SignalP"/>
    </source>
</evidence>
<keyword evidence="2" id="KW-0732">Signal</keyword>